<evidence type="ECO:0000256" key="1">
    <source>
        <dbReference type="SAM" id="Phobius"/>
    </source>
</evidence>
<keyword evidence="1" id="KW-1133">Transmembrane helix</keyword>
<dbReference type="AlphaFoldDB" id="A0A3B1AY13"/>
<sequence>MTTETRQREPAAHPPRQRRFDRLHVVLMVLLAMIISAVASVWVLTVYVFPDEFKPVVLSAEESQKLDAKLSRLEPTPGRAGAMVPLQPEAYSELGANRDITFTEKELNALLANNTDLARKLAIDLSSDLLSVKLLLPLDEDFPVLGGKTLKVKAGVELAFNDGQPVVVLKGVSVMGVPVPNAWLGNMKNIDLIQEFGQQGGFWAAFADGVDAIRVEDGRLSIRLKE</sequence>
<protein>
    <recommendedName>
        <fullName evidence="3">Arginine N-succinyltransferase</fullName>
    </recommendedName>
</protein>
<organism evidence="2">
    <name type="scientific">hydrothermal vent metagenome</name>
    <dbReference type="NCBI Taxonomy" id="652676"/>
    <lineage>
        <taxon>unclassified sequences</taxon>
        <taxon>metagenomes</taxon>
        <taxon>ecological metagenomes</taxon>
    </lineage>
</organism>
<gene>
    <name evidence="2" type="ORF">MNBD_GAMMA20-1416</name>
</gene>
<keyword evidence="1" id="KW-0812">Transmembrane</keyword>
<feature type="transmembrane region" description="Helical" evidence="1">
    <location>
        <begin position="25"/>
        <end position="49"/>
    </location>
</feature>
<dbReference type="EMBL" id="UOFU01000367">
    <property type="protein sequence ID" value="VAX04158.1"/>
    <property type="molecule type" value="Genomic_DNA"/>
</dbReference>
<name>A0A3B1AY13_9ZZZZ</name>
<evidence type="ECO:0008006" key="3">
    <source>
        <dbReference type="Google" id="ProtNLM"/>
    </source>
</evidence>
<proteinExistence type="predicted"/>
<accession>A0A3B1AY13</accession>
<reference evidence="2" key="1">
    <citation type="submission" date="2018-06" db="EMBL/GenBank/DDBJ databases">
        <authorList>
            <person name="Zhirakovskaya E."/>
        </authorList>
    </citation>
    <scope>NUCLEOTIDE SEQUENCE</scope>
</reference>
<evidence type="ECO:0000313" key="2">
    <source>
        <dbReference type="EMBL" id="VAX04158.1"/>
    </source>
</evidence>
<keyword evidence="1" id="KW-0472">Membrane</keyword>